<dbReference type="InterPro" id="IPR036938">
    <property type="entry name" value="PAP2/HPO_sf"/>
</dbReference>
<dbReference type="PANTHER" id="PTHR34599">
    <property type="entry name" value="PEROXIDASE-RELATED"/>
    <property type="match status" value="1"/>
</dbReference>
<dbReference type="GO" id="GO:0004601">
    <property type="term" value="F:peroxidase activity"/>
    <property type="evidence" value="ECO:0007669"/>
    <property type="project" value="InterPro"/>
</dbReference>
<name>A0A1C3PGG9_9ACTN</name>
<evidence type="ECO:0000313" key="2">
    <source>
        <dbReference type="EMBL" id="SBW28915.1"/>
    </source>
</evidence>
<protein>
    <recommendedName>
        <fullName evidence="1">Vanadium-dependent haloperoxidase NapH1-like second helical-bundle domain-containing protein</fullName>
    </recommendedName>
</protein>
<dbReference type="SUPFAM" id="SSF48317">
    <property type="entry name" value="Acid phosphatase/Vanadium-dependent haloperoxidase"/>
    <property type="match status" value="1"/>
</dbReference>
<organism evidence="2 3">
    <name type="scientific">Candidatus Protofrankia californiensis</name>
    <dbReference type="NCBI Taxonomy" id="1839754"/>
    <lineage>
        <taxon>Bacteria</taxon>
        <taxon>Bacillati</taxon>
        <taxon>Actinomycetota</taxon>
        <taxon>Actinomycetes</taxon>
        <taxon>Frankiales</taxon>
        <taxon>Frankiaceae</taxon>
        <taxon>Protofrankia</taxon>
    </lineage>
</organism>
<feature type="domain" description="Vanadium-dependent haloperoxidase NapH1-like second helical-bundle" evidence="1">
    <location>
        <begin position="104"/>
        <end position="247"/>
    </location>
</feature>
<dbReference type="Gene3D" id="1.10.606.10">
    <property type="entry name" value="Vanadium-containing Chloroperoxidase, domain 2"/>
    <property type="match status" value="1"/>
</dbReference>
<dbReference type="AlphaFoldDB" id="A0A1C3PGG9"/>
<keyword evidence="3" id="KW-1185">Reference proteome</keyword>
<dbReference type="CDD" id="cd03398">
    <property type="entry name" value="PAP2_haloperoxidase"/>
    <property type="match status" value="1"/>
</dbReference>
<dbReference type="InterPro" id="IPR016119">
    <property type="entry name" value="Br/Cl_peroxidase_C"/>
</dbReference>
<evidence type="ECO:0000259" key="1">
    <source>
        <dbReference type="Pfam" id="PF22778"/>
    </source>
</evidence>
<dbReference type="EMBL" id="FLUV01002549">
    <property type="protein sequence ID" value="SBW28915.1"/>
    <property type="molecule type" value="Genomic_DNA"/>
</dbReference>
<dbReference type="Pfam" id="PF22778">
    <property type="entry name" value="VCPO_2nd"/>
    <property type="match status" value="1"/>
</dbReference>
<evidence type="ECO:0000313" key="3">
    <source>
        <dbReference type="Proteomes" id="UP000199013"/>
    </source>
</evidence>
<dbReference type="Proteomes" id="UP000199013">
    <property type="component" value="Unassembled WGS sequence"/>
</dbReference>
<dbReference type="InterPro" id="IPR055161">
    <property type="entry name" value="NapH1-like_2nd"/>
</dbReference>
<accession>A0A1C3PGG9</accession>
<reference evidence="3" key="1">
    <citation type="submission" date="2016-02" db="EMBL/GenBank/DDBJ databases">
        <authorList>
            <person name="Wibberg D."/>
        </authorList>
    </citation>
    <scope>NUCLEOTIDE SEQUENCE [LARGE SCALE GENOMIC DNA]</scope>
</reference>
<sequence>MDPNRWTPLVVNGQTQQFYTPQFGAVTPFGVDSVNPYLPPPPPTYPSTADINLLLDYSANLTDKRKVIAEYWLDHDQTPPGHIQSQAQYVSTRDRHTLDDDVKMFFALNISQADAGIIAWNAKRTNDNARPITLIRYDRFGQQIRAWAGPGLGTQIVDGSTWQPYLSTPPFAATVSGHATFAGAGAESLKLFTGSDRFGDSAVIKKGSSLIEPGITPATDIRLNWPTFTAAAKQDGLSRIYGGVHWSYDNSLGQDAGRGIARAGWQRALRYFQGFRG</sequence>
<proteinExistence type="predicted"/>
<dbReference type="PANTHER" id="PTHR34599:SF2">
    <property type="entry name" value="TRAF-TYPE DOMAIN-CONTAINING PROTEIN"/>
    <property type="match status" value="1"/>
</dbReference>
<dbReference type="InterPro" id="IPR052559">
    <property type="entry name" value="V-haloperoxidase"/>
</dbReference>
<gene>
    <name evidence="2" type="ORF">FDG2_6183</name>
</gene>